<feature type="compositionally biased region" description="Basic and acidic residues" evidence="1">
    <location>
        <begin position="204"/>
        <end position="222"/>
    </location>
</feature>
<evidence type="ECO:0000313" key="3">
    <source>
        <dbReference type="Proteomes" id="UP000186594"/>
    </source>
</evidence>
<evidence type="ECO:0000256" key="1">
    <source>
        <dbReference type="SAM" id="MobiDB-lite"/>
    </source>
</evidence>
<dbReference type="AlphaFoldDB" id="A0A1U7LN23"/>
<protein>
    <submittedName>
        <fullName evidence="2">Uncharacterized protein</fullName>
    </submittedName>
</protein>
<evidence type="ECO:0000313" key="2">
    <source>
        <dbReference type="EMBL" id="OLL24055.1"/>
    </source>
</evidence>
<comment type="caution">
    <text evidence="2">The sequence shown here is derived from an EMBL/GenBank/DDBJ whole genome shotgun (WGS) entry which is preliminary data.</text>
</comment>
<dbReference type="Proteomes" id="UP000186594">
    <property type="component" value="Unassembled WGS sequence"/>
</dbReference>
<name>A0A1U7LN23_NEOID</name>
<gene>
    <name evidence="2" type="ORF">NEOLI_005238</name>
</gene>
<reference evidence="2 3" key="1">
    <citation type="submission" date="2016-04" db="EMBL/GenBank/DDBJ databases">
        <title>Evolutionary innovation and constraint leading to complex multicellularity in the Ascomycota.</title>
        <authorList>
            <person name="Cisse O."/>
            <person name="Nguyen A."/>
            <person name="Hewitt D.A."/>
            <person name="Jedd G."/>
            <person name="Stajich J.E."/>
        </authorList>
    </citation>
    <scope>NUCLEOTIDE SEQUENCE [LARGE SCALE GENOMIC DNA]</scope>
    <source>
        <strain evidence="2 3">DAH-3</strain>
    </source>
</reference>
<feature type="compositionally biased region" description="Acidic residues" evidence="1">
    <location>
        <begin position="180"/>
        <end position="189"/>
    </location>
</feature>
<proteinExistence type="predicted"/>
<feature type="region of interest" description="Disordered" evidence="1">
    <location>
        <begin position="142"/>
        <end position="222"/>
    </location>
</feature>
<accession>A0A1U7LN23</accession>
<keyword evidence="3" id="KW-1185">Reference proteome</keyword>
<sequence length="238" mass="24882">MTRLRSQKVRTIPAAIKSGISDAVRWHTKAGGVVVRVDSVVHEVCKGIEAHDDGDEFEGVPDVVEADRIVVGVLVLYAEEAWGAEVAFWGVRGGRAIEVEKGQREASGGEVAAAELEGLGVVLLCGIWGDPDAVAAEGRLEALDADDGKEEPEEGDEEGDVEEEGRGELEAAEDAGVAAGDDEEAQDAEAGEHAEDMEGVAVVEGDRDPEGEHGDQVEPVERVAQECGACGGGWTGET</sequence>
<organism evidence="2 3">
    <name type="scientific">Neolecta irregularis (strain DAH-3)</name>
    <dbReference type="NCBI Taxonomy" id="1198029"/>
    <lineage>
        <taxon>Eukaryota</taxon>
        <taxon>Fungi</taxon>
        <taxon>Dikarya</taxon>
        <taxon>Ascomycota</taxon>
        <taxon>Taphrinomycotina</taxon>
        <taxon>Neolectales</taxon>
        <taxon>Neolectaceae</taxon>
        <taxon>Neolecta</taxon>
    </lineage>
</organism>
<dbReference type="EMBL" id="LXFE01001006">
    <property type="protein sequence ID" value="OLL24055.1"/>
    <property type="molecule type" value="Genomic_DNA"/>
</dbReference>
<feature type="compositionally biased region" description="Acidic residues" evidence="1">
    <location>
        <begin position="143"/>
        <end position="163"/>
    </location>
</feature>